<name>A0ABT1WFJ4_9BURK</name>
<dbReference type="EMBL" id="JANIGO010000002">
    <property type="protein sequence ID" value="MCQ8895821.1"/>
    <property type="molecule type" value="Genomic_DNA"/>
</dbReference>
<dbReference type="Gene3D" id="3.40.190.170">
    <property type="entry name" value="Bacterial extracellular solute-binding protein, family 7"/>
    <property type="match status" value="1"/>
</dbReference>
<evidence type="ECO:0000313" key="2">
    <source>
        <dbReference type="EMBL" id="MCQ8895821.1"/>
    </source>
</evidence>
<evidence type="ECO:0000313" key="3">
    <source>
        <dbReference type="Proteomes" id="UP001204142"/>
    </source>
</evidence>
<gene>
    <name evidence="2" type="ORF">NQT62_05130</name>
</gene>
<dbReference type="RefSeq" id="WP_256763588.1">
    <property type="nucleotide sequence ID" value="NZ_JANIGO010000002.1"/>
</dbReference>
<keyword evidence="1" id="KW-0732">Signal</keyword>
<dbReference type="Pfam" id="PF19582">
    <property type="entry name" value="AdeT1_2"/>
    <property type="match status" value="1"/>
</dbReference>
<keyword evidence="3" id="KW-1185">Reference proteome</keyword>
<reference evidence="2 3" key="1">
    <citation type="submission" date="2022-07" db="EMBL/GenBank/DDBJ databases">
        <authorList>
            <person name="Xamxidin M."/>
            <person name="Wu M."/>
        </authorList>
    </citation>
    <scope>NUCLEOTIDE SEQUENCE [LARGE SCALE GENOMIC DNA]</scope>
    <source>
        <strain evidence="2 3">NBRC 111650</strain>
    </source>
</reference>
<dbReference type="InterPro" id="IPR045758">
    <property type="entry name" value="AdeT1/2"/>
</dbReference>
<organism evidence="2 3">
    <name type="scientific">Limnobacter humi</name>
    <dbReference type="NCBI Taxonomy" id="1778671"/>
    <lineage>
        <taxon>Bacteria</taxon>
        <taxon>Pseudomonadati</taxon>
        <taxon>Pseudomonadota</taxon>
        <taxon>Betaproteobacteria</taxon>
        <taxon>Burkholderiales</taxon>
        <taxon>Burkholderiaceae</taxon>
        <taxon>Limnobacter</taxon>
    </lineage>
</organism>
<dbReference type="SUPFAM" id="SSF53850">
    <property type="entry name" value="Periplasmic binding protein-like II"/>
    <property type="match status" value="1"/>
</dbReference>
<feature type="signal peptide" evidence="1">
    <location>
        <begin position="1"/>
        <end position="25"/>
    </location>
</feature>
<proteinExistence type="predicted"/>
<protein>
    <submittedName>
        <fullName evidence="2">DUF6091 family protein</fullName>
    </submittedName>
</protein>
<accession>A0ABT1WFJ4</accession>
<dbReference type="Proteomes" id="UP001204142">
    <property type="component" value="Unassembled WGS sequence"/>
</dbReference>
<evidence type="ECO:0000256" key="1">
    <source>
        <dbReference type="SAM" id="SignalP"/>
    </source>
</evidence>
<dbReference type="InterPro" id="IPR038404">
    <property type="entry name" value="TRAP_DctP_sf"/>
</dbReference>
<feature type="chain" id="PRO_5046270499" evidence="1">
    <location>
        <begin position="26"/>
        <end position="347"/>
    </location>
</feature>
<comment type="caution">
    <text evidence="2">The sequence shown here is derived from an EMBL/GenBank/DDBJ whole genome shotgun (WGS) entry which is preliminary data.</text>
</comment>
<sequence length="347" mass="37032">MTIKLKAVAAGLGLAMMAAATPALAAKNKVCVFDILGAGGDVFNMTKDYALTAKGFGAELELEPFTDEKIASENFKTGQCDMLVATSFRTRAYNSVAGSIDALGAASVVKDGKVDMDLSYEVVKRTIQLFASEKADALMTSGNYQVAGIIPFGAAYLYTRDRSINSVEKLAGKKIASFDYDSAQKQMISKVGASPVSADISNFGAKFNNGSVDIIAAPAAAYKPLELYKGVGTKGAIARFPVAVLTYQIVVNKTKFPDGFATKSRDYWAKRFGDGLKIVHNAEKAIPAAAWMEIAPADSVKYTVLLRESRVDLAKSGAYDPKTLNIMKSIRCGVNRADSECATKNEL</sequence>